<accession>A0AAU7P8M8</accession>
<sequence length="51" mass="5244">MNANESAVSDRLTPQPGHKVWSTPVVSFLSIDETANNATTGNDGLGPTTGS</sequence>
<dbReference type="EMBL" id="CP144460">
    <property type="protein sequence ID" value="XBS38037.1"/>
    <property type="molecule type" value="Genomic_DNA"/>
</dbReference>
<dbReference type="RefSeq" id="WP_259159107.1">
    <property type="nucleotide sequence ID" value="NZ_CP144460.1"/>
</dbReference>
<gene>
    <name evidence="2" type="ORF">VZ068_00390</name>
</gene>
<feature type="region of interest" description="Disordered" evidence="1">
    <location>
        <begin position="1"/>
        <end position="20"/>
    </location>
</feature>
<name>A0AAU7P8M8_9XANT</name>
<protein>
    <submittedName>
        <fullName evidence="2">Uncharacterized protein</fullName>
    </submittedName>
</protein>
<dbReference type="AlphaFoldDB" id="A0AAU7P8M8"/>
<evidence type="ECO:0000313" key="2">
    <source>
        <dbReference type="EMBL" id="XBS38037.1"/>
    </source>
</evidence>
<proteinExistence type="predicted"/>
<evidence type="ECO:0000256" key="1">
    <source>
        <dbReference type="SAM" id="MobiDB-lite"/>
    </source>
</evidence>
<reference evidence="2" key="1">
    <citation type="submission" date="2024-02" db="EMBL/GenBank/DDBJ databases">
        <title>Complete genome sequence of Xanthomonas sp. 10-10.</title>
        <authorList>
            <person name="Biessy A."/>
            <person name="Ciotola M."/>
            <person name="Cadieux M."/>
            <person name="Soufiane B."/>
            <person name="Laforest M."/>
            <person name="Filion M."/>
        </authorList>
    </citation>
    <scope>NUCLEOTIDE SEQUENCE</scope>
    <source>
        <strain evidence="2">10-10</strain>
    </source>
</reference>
<organism evidence="2">
    <name type="scientific">Xanthomonas sp. 10-10</name>
    <dbReference type="NCBI Taxonomy" id="3115848"/>
    <lineage>
        <taxon>Bacteria</taxon>
        <taxon>Pseudomonadati</taxon>
        <taxon>Pseudomonadota</taxon>
        <taxon>Gammaproteobacteria</taxon>
        <taxon>Lysobacterales</taxon>
        <taxon>Lysobacteraceae</taxon>
        <taxon>Xanthomonas</taxon>
    </lineage>
</organism>